<dbReference type="InterPro" id="IPR010359">
    <property type="entry name" value="IrrE_HExxH"/>
</dbReference>
<name>A0AAP4BSE6_9CORY</name>
<reference evidence="3" key="1">
    <citation type="submission" date="2023-05" db="EMBL/GenBank/DDBJ databases">
        <title>Metabolic capabilities are highly conserved among human nasal-associated Corynebacterium species in pangenomic analyses.</title>
        <authorList>
            <person name="Tran T.H."/>
            <person name="Roberts A.Q."/>
            <person name="Escapa I.F."/>
            <person name="Gao W."/>
            <person name="Conlan S."/>
            <person name="Kong H."/>
            <person name="Segre J.A."/>
            <person name="Kelly M.S."/>
            <person name="Lemon K.P."/>
        </authorList>
    </citation>
    <scope>NUCLEOTIDE SEQUENCE</scope>
    <source>
        <strain evidence="3">KPL2654</strain>
    </source>
</reference>
<evidence type="ECO:0000256" key="1">
    <source>
        <dbReference type="SAM" id="MobiDB-lite"/>
    </source>
</evidence>
<dbReference type="EMBL" id="JASNVP010000001">
    <property type="protein sequence ID" value="MDK4325033.1"/>
    <property type="molecule type" value="Genomic_DNA"/>
</dbReference>
<dbReference type="PANTHER" id="PTHR43236:SF2">
    <property type="entry name" value="BLL0069 PROTEIN"/>
    <property type="match status" value="1"/>
</dbReference>
<protein>
    <submittedName>
        <fullName evidence="3">ImmA/IrrE family metallo-endopeptidase</fullName>
    </submittedName>
</protein>
<feature type="compositionally biased region" description="Basic and acidic residues" evidence="1">
    <location>
        <begin position="253"/>
        <end position="263"/>
    </location>
</feature>
<feature type="domain" description="IrrE N-terminal-like" evidence="2">
    <location>
        <begin position="59"/>
        <end position="126"/>
    </location>
</feature>
<dbReference type="Gene3D" id="1.10.10.2910">
    <property type="match status" value="1"/>
</dbReference>
<accession>A0AAP4BSE6</accession>
<feature type="region of interest" description="Disordered" evidence="1">
    <location>
        <begin position="245"/>
        <end position="274"/>
    </location>
</feature>
<evidence type="ECO:0000313" key="3">
    <source>
        <dbReference type="EMBL" id="MDK4325033.1"/>
    </source>
</evidence>
<evidence type="ECO:0000313" key="4">
    <source>
        <dbReference type="Proteomes" id="UP001226160"/>
    </source>
</evidence>
<dbReference type="RefSeq" id="WP_147579069.1">
    <property type="nucleotide sequence ID" value="NZ_CABIYR010000005.1"/>
</dbReference>
<sequence>MSNEAIGRAAAERFRKEHSLGSEPITNLVRLIERKVGIGVAYVRSSAAGHGMTMLLDDMHLMAVGCTKHPMRLRSTLAHELGHYQLGTIDSLTDGTDWARRSPEEIQADAFARHLLVPMGGVADMVKGEEVTLATLSDIVQTYLASPHMVAIQMRDAGAIDADTCKQWGQITAGALAAQFGWRPEYQALVEQSSKPRGPQSLMTRAIEGYRQGSVASSTIAKLSGDSSASATKAALAEEGIAPVEALAVSAPRPKDTGERLTSEELSALMGGAE</sequence>
<comment type="caution">
    <text evidence="3">The sequence shown here is derived from an EMBL/GenBank/DDBJ whole genome shotgun (WGS) entry which is preliminary data.</text>
</comment>
<dbReference type="InterPro" id="IPR052345">
    <property type="entry name" value="Rad_response_metalloprotease"/>
</dbReference>
<dbReference type="Pfam" id="PF06114">
    <property type="entry name" value="Peptidase_M78"/>
    <property type="match status" value="1"/>
</dbReference>
<proteinExistence type="predicted"/>
<evidence type="ECO:0000259" key="2">
    <source>
        <dbReference type="Pfam" id="PF06114"/>
    </source>
</evidence>
<dbReference type="PANTHER" id="PTHR43236">
    <property type="entry name" value="ANTITOXIN HIGA1"/>
    <property type="match status" value="1"/>
</dbReference>
<dbReference type="Proteomes" id="UP001226160">
    <property type="component" value="Unassembled WGS sequence"/>
</dbReference>
<gene>
    <name evidence="3" type="ORF">QPX54_00650</name>
</gene>
<dbReference type="AlphaFoldDB" id="A0AAP4BSE6"/>
<organism evidence="3 4">
    <name type="scientific">Corynebacterium propinquum</name>
    <dbReference type="NCBI Taxonomy" id="43769"/>
    <lineage>
        <taxon>Bacteria</taxon>
        <taxon>Bacillati</taxon>
        <taxon>Actinomycetota</taxon>
        <taxon>Actinomycetes</taxon>
        <taxon>Mycobacteriales</taxon>
        <taxon>Corynebacteriaceae</taxon>
        <taxon>Corynebacterium</taxon>
    </lineage>
</organism>